<evidence type="ECO:0000313" key="1">
    <source>
        <dbReference type="EMBL" id="MBK8574094.1"/>
    </source>
</evidence>
<accession>A0A936F4R0</accession>
<dbReference type="EMBL" id="JADKCH010000035">
    <property type="protein sequence ID" value="MBK8574094.1"/>
    <property type="molecule type" value="Genomic_DNA"/>
</dbReference>
<organism evidence="1 2">
    <name type="scientific">Candidatus Geothrix odensensis</name>
    <dbReference type="NCBI Taxonomy" id="2954440"/>
    <lineage>
        <taxon>Bacteria</taxon>
        <taxon>Pseudomonadati</taxon>
        <taxon>Acidobacteriota</taxon>
        <taxon>Holophagae</taxon>
        <taxon>Holophagales</taxon>
        <taxon>Holophagaceae</taxon>
        <taxon>Geothrix</taxon>
    </lineage>
</organism>
<sequence length="64" mass="6853">MADHTRKPFVDRAATLLAGPYLLGQKALSLVFQPGQAPPTDPPPEAAALRISITPPEHAIKRRG</sequence>
<proteinExistence type="predicted"/>
<name>A0A936F4R0_9BACT</name>
<protein>
    <submittedName>
        <fullName evidence="1">Uncharacterized protein</fullName>
    </submittedName>
</protein>
<gene>
    <name evidence="1" type="ORF">IPN91_16070</name>
</gene>
<dbReference type="AlphaFoldDB" id="A0A936F4R0"/>
<evidence type="ECO:0000313" key="2">
    <source>
        <dbReference type="Proteomes" id="UP000709959"/>
    </source>
</evidence>
<dbReference type="Proteomes" id="UP000709959">
    <property type="component" value="Unassembled WGS sequence"/>
</dbReference>
<comment type="caution">
    <text evidence="1">The sequence shown here is derived from an EMBL/GenBank/DDBJ whole genome shotgun (WGS) entry which is preliminary data.</text>
</comment>
<reference evidence="1 2" key="1">
    <citation type="submission" date="2020-10" db="EMBL/GenBank/DDBJ databases">
        <title>Connecting structure to function with the recovery of over 1000 high-quality activated sludge metagenome-assembled genomes encoding full-length rRNA genes using long-read sequencing.</title>
        <authorList>
            <person name="Singleton C.M."/>
            <person name="Petriglieri F."/>
            <person name="Kristensen J.M."/>
            <person name="Kirkegaard R.H."/>
            <person name="Michaelsen T.Y."/>
            <person name="Andersen M.H."/>
            <person name="Karst S.M."/>
            <person name="Dueholm M.S."/>
            <person name="Nielsen P.H."/>
            <person name="Albertsen M."/>
        </authorList>
    </citation>
    <scope>NUCLEOTIDE SEQUENCE [LARGE SCALE GENOMIC DNA]</scope>
    <source>
        <strain evidence="1">OdNE_18-Q3-R46-58_MAXAC.008</strain>
    </source>
</reference>